<keyword evidence="5 7" id="KW-0472">Membrane</keyword>
<feature type="chain" id="PRO_5045152761" evidence="8">
    <location>
        <begin position="20"/>
        <end position="1050"/>
    </location>
</feature>
<keyword evidence="2 7" id="KW-0813">Transport</keyword>
<dbReference type="NCBIfam" id="TIGR04057">
    <property type="entry name" value="SusC_RagA_signa"/>
    <property type="match status" value="1"/>
</dbReference>
<dbReference type="NCBIfam" id="TIGR04056">
    <property type="entry name" value="OMP_RagA_SusC"/>
    <property type="match status" value="1"/>
</dbReference>
<feature type="domain" description="TonB-dependent receptor plug" evidence="9">
    <location>
        <begin position="115"/>
        <end position="240"/>
    </location>
</feature>
<evidence type="ECO:0000256" key="6">
    <source>
        <dbReference type="ARBA" id="ARBA00023237"/>
    </source>
</evidence>
<evidence type="ECO:0000256" key="8">
    <source>
        <dbReference type="SAM" id="SignalP"/>
    </source>
</evidence>
<dbReference type="Gene3D" id="2.60.40.1120">
    <property type="entry name" value="Carboxypeptidase-like, regulatory domain"/>
    <property type="match status" value="1"/>
</dbReference>
<name>A0ABZ2YRZ3_9BACT</name>
<dbReference type="SUPFAM" id="SSF56935">
    <property type="entry name" value="Porins"/>
    <property type="match status" value="1"/>
</dbReference>
<keyword evidence="4 7" id="KW-0812">Transmembrane</keyword>
<dbReference type="InterPro" id="IPR037066">
    <property type="entry name" value="Plug_dom_sf"/>
</dbReference>
<evidence type="ECO:0000256" key="7">
    <source>
        <dbReference type="PROSITE-ProRule" id="PRU01360"/>
    </source>
</evidence>
<accession>A0ABZ2YRZ3</accession>
<keyword evidence="6 7" id="KW-0998">Cell outer membrane</keyword>
<feature type="signal peptide" evidence="8">
    <location>
        <begin position="1"/>
        <end position="19"/>
    </location>
</feature>
<dbReference type="Gene3D" id="2.40.170.20">
    <property type="entry name" value="TonB-dependent receptor, beta-barrel domain"/>
    <property type="match status" value="1"/>
</dbReference>
<dbReference type="Gene3D" id="2.170.130.10">
    <property type="entry name" value="TonB-dependent receptor, plug domain"/>
    <property type="match status" value="1"/>
</dbReference>
<comment type="similarity">
    <text evidence="7">Belongs to the TonB-dependent receptor family.</text>
</comment>
<dbReference type="InterPro" id="IPR023996">
    <property type="entry name" value="TonB-dep_OMP_SusC/RagA"/>
</dbReference>
<evidence type="ECO:0000259" key="9">
    <source>
        <dbReference type="Pfam" id="PF07715"/>
    </source>
</evidence>
<keyword evidence="11" id="KW-1185">Reference proteome</keyword>
<proteinExistence type="inferred from homology"/>
<dbReference type="Proteomes" id="UP001485459">
    <property type="component" value="Chromosome"/>
</dbReference>
<organism evidence="10 11">
    <name type="scientific">Chitinophaga pollutisoli</name>
    <dbReference type="NCBI Taxonomy" id="3133966"/>
    <lineage>
        <taxon>Bacteria</taxon>
        <taxon>Pseudomonadati</taxon>
        <taxon>Bacteroidota</taxon>
        <taxon>Chitinophagia</taxon>
        <taxon>Chitinophagales</taxon>
        <taxon>Chitinophagaceae</taxon>
        <taxon>Chitinophaga</taxon>
    </lineage>
</organism>
<dbReference type="Pfam" id="PF07715">
    <property type="entry name" value="Plug"/>
    <property type="match status" value="1"/>
</dbReference>
<evidence type="ECO:0000256" key="2">
    <source>
        <dbReference type="ARBA" id="ARBA00022448"/>
    </source>
</evidence>
<protein>
    <submittedName>
        <fullName evidence="10">SusC/RagA family TonB-linked outer membrane protein</fullName>
    </submittedName>
</protein>
<dbReference type="RefSeq" id="WP_341837074.1">
    <property type="nucleotide sequence ID" value="NZ_CP149822.1"/>
</dbReference>
<evidence type="ECO:0000256" key="4">
    <source>
        <dbReference type="ARBA" id="ARBA00022692"/>
    </source>
</evidence>
<dbReference type="Pfam" id="PF13715">
    <property type="entry name" value="CarbopepD_reg_2"/>
    <property type="match status" value="1"/>
</dbReference>
<evidence type="ECO:0000256" key="3">
    <source>
        <dbReference type="ARBA" id="ARBA00022452"/>
    </source>
</evidence>
<dbReference type="InterPro" id="IPR036942">
    <property type="entry name" value="Beta-barrel_TonB_sf"/>
</dbReference>
<dbReference type="EMBL" id="CP149822">
    <property type="protein sequence ID" value="WZN42239.1"/>
    <property type="molecule type" value="Genomic_DNA"/>
</dbReference>
<dbReference type="InterPro" id="IPR008969">
    <property type="entry name" value="CarboxyPept-like_regulatory"/>
</dbReference>
<evidence type="ECO:0000313" key="10">
    <source>
        <dbReference type="EMBL" id="WZN42239.1"/>
    </source>
</evidence>
<dbReference type="InterPro" id="IPR012910">
    <property type="entry name" value="Plug_dom"/>
</dbReference>
<evidence type="ECO:0000313" key="11">
    <source>
        <dbReference type="Proteomes" id="UP001485459"/>
    </source>
</evidence>
<keyword evidence="3 7" id="KW-1134">Transmembrane beta strand</keyword>
<reference evidence="11" key="1">
    <citation type="submission" date="2024-03" db="EMBL/GenBank/DDBJ databases">
        <title>Chitinophaga horti sp. nov., isolated from garden soil.</title>
        <authorList>
            <person name="Lee D.S."/>
            <person name="Han D.M."/>
            <person name="Baek J.H."/>
            <person name="Choi D.G."/>
            <person name="Jeon J.H."/>
            <person name="Jeon C.O."/>
        </authorList>
    </citation>
    <scope>NUCLEOTIDE SEQUENCE [LARGE SCALE GENOMIC DNA]</scope>
    <source>
        <strain evidence="11">GPA1</strain>
    </source>
</reference>
<dbReference type="InterPro" id="IPR023997">
    <property type="entry name" value="TonB-dep_OMP_SusC/RagA_CS"/>
</dbReference>
<dbReference type="PROSITE" id="PS52016">
    <property type="entry name" value="TONB_DEPENDENT_REC_3"/>
    <property type="match status" value="1"/>
</dbReference>
<gene>
    <name evidence="10" type="ORF">WJU16_04210</name>
</gene>
<sequence>MTKKLLFLLVLLWATYAVALAQDRKVSGTVKDAKGEALPGVSIRESGTNNGTASDGEGKFTLTLKGANASLEFTFMGYAKTVVKADRDVIRVTMQADAQSLKDVVVVGYQTMTRKTSTTAISSVKGDVVENLPAPSFENLLQGRVTGVNVQNFTGEPGVRNTFVIRGNSRVNLNLDEARALSTPLYVIDGVPMNVDDMMGFDGTQTNAIAGLNPNDIEDMQVLKDAAATSIWGSRGANGVIVIKTRRGKEGKPEFRLNYYHGIVSRPRLLETVTGTEERRQKLAILKEYGGYANEAKLPVVLTDSLNPSFNNAVDWQDMFLRSGNMGNADFAVSNGTDKMNYRISANYYNEDGVVRNTGFKRYALRGNINFKFSEKISGYTNLSLSRMDRKRGLGKDRYESPLPIDLHALPSSLLYITPQKAKAYTDQYDKLRDVNINDQIVASLGLTYNIVKGLEYRFMGSASVNNNKREYFMPSDLDADGVNRASSFNGGYNTYFVDNALSYRQTIANDHHVYVTAGQSFQRDIGTKMEGIGYNLPSDDIKVIGNVAQQDKRVYSDYSASSLLSWIGQVQYDYKERYLLSGSYRADASSRFGPNSKWGKFYSLGAGWVLSEEPFFQPLTSVVSYMKFRGSYGTSGEQFYEFYAPYNRFTIPGYYNGTAAYLPDYENGYGITKKNFTWSSSRQFNIGFETFLFKSNRINLTVDYYEKTAGRDFNTFAMPFWAGYNKLTANYDINVRNRGFEVAVITKNLPDNSKLKWSTNLNFSINKNQITKLPYNNKTFYQSDNYGIGREFTIGKPIYVMAQMLYGGVYNNYNEIPFNPVNGQMITYFKTYNKVIPGYPIWHDLNGDWDVWSDEDRGDPYGDLAATGNPNPYLTGGFVNDFQYKNWYLSIATTFTLGRDIINMQMSNELDNTFRGGDQSFAARRLPNLDRLNYWKPSQLAQKGEDYKADYPAMSPYGYFYQFLPFSTMFNENGNYLKVKFMTLGYSVPNQVTRRLKVSNIRIYGTVDNLVMFQAADVPDAEQVNVFGVYNGSGYPIPRKFTMGVDVKF</sequence>
<evidence type="ECO:0000256" key="1">
    <source>
        <dbReference type="ARBA" id="ARBA00004571"/>
    </source>
</evidence>
<keyword evidence="8" id="KW-0732">Signal</keyword>
<dbReference type="InterPro" id="IPR039426">
    <property type="entry name" value="TonB-dep_rcpt-like"/>
</dbReference>
<comment type="subcellular location">
    <subcellularLocation>
        <location evidence="1 7">Cell outer membrane</location>
        <topology evidence="1 7">Multi-pass membrane protein</topology>
    </subcellularLocation>
</comment>
<dbReference type="SUPFAM" id="SSF49464">
    <property type="entry name" value="Carboxypeptidase regulatory domain-like"/>
    <property type="match status" value="1"/>
</dbReference>
<evidence type="ECO:0000256" key="5">
    <source>
        <dbReference type="ARBA" id="ARBA00023136"/>
    </source>
</evidence>